<evidence type="ECO:0000313" key="5">
    <source>
        <dbReference type="Proteomes" id="UP001189122"/>
    </source>
</evidence>
<dbReference type="InterPro" id="IPR053932">
    <property type="entry name" value="GeBP-like_DBD"/>
</dbReference>
<dbReference type="AlphaFoldDB" id="A0A7I8IRC7"/>
<feature type="region of interest" description="Disordered" evidence="2">
    <location>
        <begin position="1"/>
        <end position="54"/>
    </location>
</feature>
<proteinExistence type="inferred from homology"/>
<keyword evidence="5" id="KW-1185">Reference proteome</keyword>
<name>A0A7I8IRC7_SPIIN</name>
<evidence type="ECO:0000256" key="1">
    <source>
        <dbReference type="ARBA" id="ARBA00010820"/>
    </source>
</evidence>
<dbReference type="EMBL" id="LR743592">
    <property type="protein sequence ID" value="CAA2619975.1"/>
    <property type="molecule type" value="Genomic_DNA"/>
</dbReference>
<feature type="domain" description="Glabrous enhancer-binding protein-like DBD" evidence="3">
    <location>
        <begin position="71"/>
        <end position="126"/>
    </location>
</feature>
<dbReference type="GO" id="GO:0005634">
    <property type="term" value="C:nucleus"/>
    <property type="evidence" value="ECO:0007669"/>
    <property type="project" value="TreeGrafter"/>
</dbReference>
<dbReference type="Proteomes" id="UP001189122">
    <property type="component" value="Unassembled WGS sequence"/>
</dbReference>
<evidence type="ECO:0000259" key="3">
    <source>
        <dbReference type="Pfam" id="PF04504"/>
    </source>
</evidence>
<dbReference type="PANTHER" id="PTHR31662">
    <property type="entry name" value="BNAANNG10740D PROTEIN-RELATED"/>
    <property type="match status" value="1"/>
</dbReference>
<dbReference type="PANTHER" id="PTHR31662:SF33">
    <property type="entry name" value="DNA-BINDING STOREKEEPER PROTEIN TRANSCRIPTIONAL REGULATOR-LIKE PROTEIN"/>
    <property type="match status" value="1"/>
</dbReference>
<sequence>MVTDATKKSRKAPPAASPGKRKPRKPQRGPEASPLGAGSEELPNEVATGSHRLPGGVRCRSVLVHRPHPQHIRVSQHMQFSRSQVYEKIRRLKQKFEATVTKMRSNHPGFIKPHDQAMFELSQKIWTTEQVAPPVTAMGNECTGVGVSLPHPYLRDAVSQLEKESAYYAGAGSITKGFQLLKPSEAEKLEERWRAHCSASMKIFFETCKLKNELLQACIQALESHTP</sequence>
<evidence type="ECO:0000256" key="2">
    <source>
        <dbReference type="SAM" id="MobiDB-lite"/>
    </source>
</evidence>
<dbReference type="EMBL" id="CACRZD030000005">
    <property type="protein sequence ID" value="CAA6659723.1"/>
    <property type="molecule type" value="Genomic_DNA"/>
</dbReference>
<comment type="similarity">
    <text evidence="1">Belongs to the GeBP family.</text>
</comment>
<reference evidence="4 5" key="1">
    <citation type="submission" date="2019-12" db="EMBL/GenBank/DDBJ databases">
        <authorList>
            <person name="Scholz U."/>
            <person name="Mascher M."/>
            <person name="Fiebig A."/>
        </authorList>
    </citation>
    <scope>NUCLEOTIDE SEQUENCE</scope>
</reference>
<dbReference type="GO" id="GO:0006355">
    <property type="term" value="P:regulation of DNA-templated transcription"/>
    <property type="evidence" value="ECO:0007669"/>
    <property type="project" value="InterPro"/>
</dbReference>
<evidence type="ECO:0000313" key="4">
    <source>
        <dbReference type="EMBL" id="CAA2619975.1"/>
    </source>
</evidence>
<protein>
    <recommendedName>
        <fullName evidence="3">Glabrous enhancer-binding protein-like DBD domain-containing protein</fullName>
    </recommendedName>
</protein>
<dbReference type="Pfam" id="PF04504">
    <property type="entry name" value="GeBP-like_DBD"/>
    <property type="match status" value="1"/>
</dbReference>
<dbReference type="InterPro" id="IPR007592">
    <property type="entry name" value="GEBP"/>
</dbReference>
<accession>A0A7I8IRC7</accession>
<gene>
    <name evidence="4" type="ORF">SI7747_05006144</name>
</gene>
<organism evidence="4">
    <name type="scientific">Spirodela intermedia</name>
    <name type="common">Intermediate duckweed</name>
    <dbReference type="NCBI Taxonomy" id="51605"/>
    <lineage>
        <taxon>Eukaryota</taxon>
        <taxon>Viridiplantae</taxon>
        <taxon>Streptophyta</taxon>
        <taxon>Embryophyta</taxon>
        <taxon>Tracheophyta</taxon>
        <taxon>Spermatophyta</taxon>
        <taxon>Magnoliopsida</taxon>
        <taxon>Liliopsida</taxon>
        <taxon>Araceae</taxon>
        <taxon>Lemnoideae</taxon>
        <taxon>Spirodela</taxon>
    </lineage>
</organism>